<feature type="signal peptide" evidence="1">
    <location>
        <begin position="1"/>
        <end position="20"/>
    </location>
</feature>
<name>A0A968KRN4_9SPIO</name>
<keyword evidence="3" id="KW-1185">Reference proteome</keyword>
<dbReference type="AlphaFoldDB" id="A0A968KRN4"/>
<evidence type="ECO:0000313" key="3">
    <source>
        <dbReference type="Proteomes" id="UP000711995"/>
    </source>
</evidence>
<comment type="caution">
    <text evidence="2">The sequence shown here is derived from an EMBL/GenBank/DDBJ whole genome shotgun (WGS) entry which is preliminary data.</text>
</comment>
<evidence type="ECO:0000256" key="1">
    <source>
        <dbReference type="SAM" id="SignalP"/>
    </source>
</evidence>
<gene>
    <name evidence="2" type="ORF">HCT14_05300</name>
</gene>
<keyword evidence="1" id="KW-0732">Signal</keyword>
<protein>
    <recommendedName>
        <fullName evidence="4">Outer membrane protein beta-barrel domain-containing protein</fullName>
    </recommendedName>
</protein>
<evidence type="ECO:0000313" key="2">
    <source>
        <dbReference type="EMBL" id="NIZ40919.1"/>
    </source>
</evidence>
<sequence length="237" mass="26239">MKKILLAISLLLSVVTTSFAYDSPEFSLGLRLGGEFYYGFAPLTNVETGDIGISTQGFGGNFAFSLLADIRAAEWLAFTPGFTMSVARFTTDKEANIRANWQEFNFDFLIKFFVSYWYIAAGPGISITTAPVYHTRPNFINSNTGELGDSVESLGLSPKVSTRFTVTLDTGVYIPMGIGYLTVSWRTTVAPVLIDKLYNMSKARTPEVTDHYRELLSSRASTMFSSGLFIGFNYIFN</sequence>
<evidence type="ECO:0008006" key="4">
    <source>
        <dbReference type="Google" id="ProtNLM"/>
    </source>
</evidence>
<dbReference type="EMBL" id="JAATLJ010000001">
    <property type="protein sequence ID" value="NIZ40919.1"/>
    <property type="molecule type" value="Genomic_DNA"/>
</dbReference>
<feature type="chain" id="PRO_5036938284" description="Outer membrane protein beta-barrel domain-containing protein" evidence="1">
    <location>
        <begin position="21"/>
        <end position="237"/>
    </location>
</feature>
<accession>A0A968KRN4</accession>
<reference evidence="2 3" key="1">
    <citation type="submission" date="2020-03" db="EMBL/GenBank/DDBJ databases">
        <title>Spirochaetal bacteria isolated from arthropods constitute a novel genus Entomospira genus novum within the order Spirochaetales.</title>
        <authorList>
            <person name="Grana-Miraglia L."/>
            <person name="Sikutova S."/>
            <person name="Fingerle V."/>
            <person name="Sing A."/>
            <person name="Castillo-Ramirez S."/>
            <person name="Margos G."/>
            <person name="Rudolf I."/>
        </authorList>
    </citation>
    <scope>NUCLEOTIDE SEQUENCE [LARGE SCALE GENOMIC DNA]</scope>
    <source>
        <strain evidence="2 3">BR193</strain>
    </source>
</reference>
<proteinExistence type="predicted"/>
<dbReference type="RefSeq" id="WP_167700506.1">
    <property type="nucleotide sequence ID" value="NZ_CP118174.1"/>
</dbReference>
<organism evidence="2 3">
    <name type="scientific">Entomospira entomophila</name>
    <dbReference type="NCBI Taxonomy" id="2719988"/>
    <lineage>
        <taxon>Bacteria</taxon>
        <taxon>Pseudomonadati</taxon>
        <taxon>Spirochaetota</taxon>
        <taxon>Spirochaetia</taxon>
        <taxon>Spirochaetales</taxon>
        <taxon>Spirochaetaceae</taxon>
        <taxon>Entomospira</taxon>
    </lineage>
</organism>
<dbReference type="Proteomes" id="UP000711995">
    <property type="component" value="Unassembled WGS sequence"/>
</dbReference>